<gene>
    <name evidence="5" type="ORF">ACO22_06925</name>
</gene>
<dbReference type="PANTHER" id="PTHR23236">
    <property type="entry name" value="EUKARYOTIC TRANSLATION INITIATION FACTOR 4B/4H"/>
    <property type="match status" value="1"/>
</dbReference>
<dbReference type="CDD" id="cd12400">
    <property type="entry name" value="RRM_Nop6"/>
    <property type="match status" value="1"/>
</dbReference>
<feature type="compositionally biased region" description="Basic and acidic residues" evidence="3">
    <location>
        <begin position="337"/>
        <end position="353"/>
    </location>
</feature>
<evidence type="ECO:0000313" key="6">
    <source>
        <dbReference type="Proteomes" id="UP000242814"/>
    </source>
</evidence>
<feature type="region of interest" description="Disordered" evidence="3">
    <location>
        <begin position="1"/>
        <end position="183"/>
    </location>
</feature>
<feature type="compositionally biased region" description="Basic residues" evidence="3">
    <location>
        <begin position="91"/>
        <end position="105"/>
    </location>
</feature>
<evidence type="ECO:0000256" key="3">
    <source>
        <dbReference type="SAM" id="MobiDB-lite"/>
    </source>
</evidence>
<evidence type="ECO:0000313" key="5">
    <source>
        <dbReference type="EMBL" id="ODH13749.1"/>
    </source>
</evidence>
<organism evidence="5 6">
    <name type="scientific">Paracoccidioides brasiliensis</name>
    <dbReference type="NCBI Taxonomy" id="121759"/>
    <lineage>
        <taxon>Eukaryota</taxon>
        <taxon>Fungi</taxon>
        <taxon>Dikarya</taxon>
        <taxon>Ascomycota</taxon>
        <taxon>Pezizomycotina</taxon>
        <taxon>Eurotiomycetes</taxon>
        <taxon>Eurotiomycetidae</taxon>
        <taxon>Onygenales</taxon>
        <taxon>Ajellomycetaceae</taxon>
        <taxon>Paracoccidioides</taxon>
    </lineage>
</organism>
<dbReference type="PROSITE" id="PS50102">
    <property type="entry name" value="RRM"/>
    <property type="match status" value="1"/>
</dbReference>
<feature type="region of interest" description="Disordered" evidence="3">
    <location>
        <begin position="337"/>
        <end position="390"/>
    </location>
</feature>
<dbReference type="VEuPathDB" id="FungiDB:PADG_06097"/>
<feature type="compositionally biased region" description="Basic and acidic residues" evidence="3">
    <location>
        <begin position="125"/>
        <end position="145"/>
    </location>
</feature>
<dbReference type="SMART" id="SM00360">
    <property type="entry name" value="RRM"/>
    <property type="match status" value="1"/>
</dbReference>
<dbReference type="Proteomes" id="UP000242814">
    <property type="component" value="Unassembled WGS sequence"/>
</dbReference>
<evidence type="ECO:0000259" key="4">
    <source>
        <dbReference type="PROSITE" id="PS50102"/>
    </source>
</evidence>
<dbReference type="Pfam" id="PF00076">
    <property type="entry name" value="RRM_1"/>
    <property type="match status" value="1"/>
</dbReference>
<protein>
    <recommendedName>
        <fullName evidence="4">RRM domain-containing protein</fullName>
    </recommendedName>
</protein>
<feature type="compositionally biased region" description="Basic and acidic residues" evidence="3">
    <location>
        <begin position="20"/>
        <end position="51"/>
    </location>
</feature>
<dbReference type="AlphaFoldDB" id="A0A1D2J609"/>
<keyword evidence="1 2" id="KW-0694">RNA-binding</keyword>
<dbReference type="InterPro" id="IPR034228">
    <property type="entry name" value="Nop6_RRM"/>
</dbReference>
<proteinExistence type="predicted"/>
<dbReference type="GO" id="GO:0019843">
    <property type="term" value="F:rRNA binding"/>
    <property type="evidence" value="ECO:0007669"/>
    <property type="project" value="TreeGrafter"/>
</dbReference>
<dbReference type="Gene3D" id="3.30.70.330">
    <property type="match status" value="1"/>
</dbReference>
<dbReference type="InterPro" id="IPR035979">
    <property type="entry name" value="RBD_domain_sf"/>
</dbReference>
<comment type="caution">
    <text evidence="5">The sequence shown here is derived from an EMBL/GenBank/DDBJ whole genome shotgun (WGS) entry which is preliminary data.</text>
</comment>
<dbReference type="InterPro" id="IPR000504">
    <property type="entry name" value="RRM_dom"/>
</dbReference>
<evidence type="ECO:0000256" key="2">
    <source>
        <dbReference type="PROSITE-ProRule" id="PRU00176"/>
    </source>
</evidence>
<reference evidence="5 6" key="1">
    <citation type="submission" date="2016-06" db="EMBL/GenBank/DDBJ databases">
        <authorList>
            <person name="Kjaerup R.B."/>
            <person name="Dalgaard T.S."/>
            <person name="Juul-Madsen H.R."/>
        </authorList>
    </citation>
    <scope>NUCLEOTIDE SEQUENCE [LARGE SCALE GENOMIC DNA]</scope>
    <source>
        <strain evidence="5 6">Pb300</strain>
    </source>
</reference>
<feature type="compositionally biased region" description="Basic and acidic residues" evidence="3">
    <location>
        <begin position="106"/>
        <end position="116"/>
    </location>
</feature>
<evidence type="ECO:0000256" key="1">
    <source>
        <dbReference type="ARBA" id="ARBA00022884"/>
    </source>
</evidence>
<dbReference type="VEuPathDB" id="FungiDB:PABG_05758"/>
<sequence>MGDKRKRSQLAAEDEVVEAAEVKQKKPKKVNKEKEKNERKKENKQKQKDEVQADAGAVANALGMDTEMKDVDEVPAATNGAVTKETEEKAKKAKKERKKKEKKAKKGDDGSNEIKDKKKKRKEKKIGLKDSEKGVVEVANEREENQEQVPEILENRETEEKRSKKDKVGKEKKQKNGKKAKIEKDETITMSASQQENGHVDVTNITIGPVTPTAGEHDICKSLNFANGNDGEQKNQRFIVFIGNLPFHTTLEAVQKHFSKIMPSHVRFPSEKGGKKGRGFAFIEFDHYDRMKTCLKLYHHSSFDDGQNPPRKINVELTAGGGGSKSETRKARIFEKNTKLSEQRARAAKEAQKQKQKTGAAKTADVTGTAQVKNDLDDVHPSRRGRVPGV</sequence>
<dbReference type="PANTHER" id="PTHR23236:SF51">
    <property type="entry name" value="NUCLEOLAR PROTEIN 6"/>
    <property type="match status" value="1"/>
</dbReference>
<dbReference type="EMBL" id="LZYO01000425">
    <property type="protein sequence ID" value="ODH13749.1"/>
    <property type="molecule type" value="Genomic_DNA"/>
</dbReference>
<dbReference type="SUPFAM" id="SSF54928">
    <property type="entry name" value="RNA-binding domain, RBD"/>
    <property type="match status" value="1"/>
</dbReference>
<feature type="compositionally biased region" description="Basic and acidic residues" evidence="3">
    <location>
        <begin position="153"/>
        <end position="171"/>
    </location>
</feature>
<dbReference type="FunFam" id="3.30.70.330:FF:000376">
    <property type="entry name" value="Putative RNA binding protein"/>
    <property type="match status" value="1"/>
</dbReference>
<accession>A0A1D2J609</accession>
<name>A0A1D2J609_PARBR</name>
<dbReference type="InterPro" id="IPR012677">
    <property type="entry name" value="Nucleotide-bd_a/b_plait_sf"/>
</dbReference>
<feature type="domain" description="RRM" evidence="4">
    <location>
        <begin position="238"/>
        <end position="320"/>
    </location>
</feature>
<dbReference type="GO" id="GO:0042274">
    <property type="term" value="P:ribosomal small subunit biogenesis"/>
    <property type="evidence" value="ECO:0007669"/>
    <property type="project" value="TreeGrafter"/>
</dbReference>
<dbReference type="GO" id="GO:0005730">
    <property type="term" value="C:nucleolus"/>
    <property type="evidence" value="ECO:0007669"/>
    <property type="project" value="TreeGrafter"/>
</dbReference>